<dbReference type="InterPro" id="IPR013783">
    <property type="entry name" value="Ig-like_fold"/>
</dbReference>
<comment type="caution">
    <text evidence="8">The sequence shown here is derived from an EMBL/GenBank/DDBJ whole genome shotgun (WGS) entry which is preliminary data.</text>
</comment>
<keyword evidence="4" id="KW-0969">Cilium</keyword>
<sequence>MNRWEIGGTITAVLDGTEGQRMLDNLTIDNSGHIILQEDPGNQSYNARMWQYNIQTDEIKPIGQHLPSKFISGNNTDDFLTQDEESSGIIDVQEILGSGMFLLADQAHYSIPGEVVEGGQLLTMYNPSTDKSNPEIEIYGNNKNIIINDVTPSIDDNTDFGPLKMGVTLSKTFQINNTGLGYLNITEMNIVGADAGDFVIENKPNLPLTINGNASQNLTITFKPTKIGTRNAKLVLRNTDFNEQQFTFQIAGEGLMSTSTNDSKLNVDQFQFTPNPFNQYLNLNFKLNSHELISCNIQDINGKLIKTPFTNKHFQAGNNLEIINTSTLAPGMYIIELISGNTKYQFKLAKVF</sequence>
<evidence type="ECO:0000256" key="1">
    <source>
        <dbReference type="ARBA" id="ARBA00004138"/>
    </source>
</evidence>
<evidence type="ECO:0000313" key="8">
    <source>
        <dbReference type="EMBL" id="MBK9717300.1"/>
    </source>
</evidence>
<comment type="subcellular location">
    <subcellularLocation>
        <location evidence="1">Cell projection</location>
        <location evidence="1">Cilium</location>
    </subcellularLocation>
    <subcellularLocation>
        <location evidence="2">Cytoplasm</location>
    </subcellularLocation>
</comment>
<proteinExistence type="predicted"/>
<evidence type="ECO:0000256" key="4">
    <source>
        <dbReference type="ARBA" id="ARBA00023069"/>
    </source>
</evidence>
<evidence type="ECO:0000259" key="6">
    <source>
        <dbReference type="Pfam" id="PF18962"/>
    </source>
</evidence>
<protein>
    <submittedName>
        <fullName evidence="8">Choice-of-anchor D domain-containing protein</fullName>
    </submittedName>
</protein>
<keyword evidence="5" id="KW-0966">Cell projection</keyword>
<evidence type="ECO:0000256" key="2">
    <source>
        <dbReference type="ARBA" id="ARBA00004496"/>
    </source>
</evidence>
<evidence type="ECO:0000313" key="9">
    <source>
        <dbReference type="Proteomes" id="UP000808349"/>
    </source>
</evidence>
<dbReference type="GO" id="GO:0005737">
    <property type="term" value="C:cytoplasm"/>
    <property type="evidence" value="ECO:0007669"/>
    <property type="project" value="UniProtKB-SubCell"/>
</dbReference>
<dbReference type="Proteomes" id="UP000808349">
    <property type="component" value="Unassembled WGS sequence"/>
</dbReference>
<name>A0A9D7S7F3_9BACT</name>
<evidence type="ECO:0000256" key="3">
    <source>
        <dbReference type="ARBA" id="ARBA00022490"/>
    </source>
</evidence>
<reference evidence="8 9" key="1">
    <citation type="submission" date="2020-10" db="EMBL/GenBank/DDBJ databases">
        <title>Connecting structure to function with the recovery of over 1000 high-quality activated sludge metagenome-assembled genomes encoding full-length rRNA genes using long-read sequencing.</title>
        <authorList>
            <person name="Singleton C.M."/>
            <person name="Petriglieri F."/>
            <person name="Kristensen J.M."/>
            <person name="Kirkegaard R.H."/>
            <person name="Michaelsen T.Y."/>
            <person name="Andersen M.H."/>
            <person name="Karst S.M."/>
            <person name="Dueholm M.S."/>
            <person name="Nielsen P.H."/>
            <person name="Albertsen M."/>
        </authorList>
    </citation>
    <scope>NUCLEOTIDE SEQUENCE [LARGE SCALE GENOMIC DNA]</scope>
    <source>
        <strain evidence="8">Ribe_18-Q3-R11-54_BAT3C.373</strain>
    </source>
</reference>
<feature type="domain" description="Secretion system C-terminal sorting" evidence="6">
    <location>
        <begin position="274"/>
        <end position="346"/>
    </location>
</feature>
<organism evidence="8 9">
    <name type="scientific">Candidatus Defluviibacterium haderslevense</name>
    <dbReference type="NCBI Taxonomy" id="2981993"/>
    <lineage>
        <taxon>Bacteria</taxon>
        <taxon>Pseudomonadati</taxon>
        <taxon>Bacteroidota</taxon>
        <taxon>Saprospiria</taxon>
        <taxon>Saprospirales</taxon>
        <taxon>Saprospiraceae</taxon>
        <taxon>Candidatus Defluviibacterium</taxon>
    </lineage>
</organism>
<dbReference type="NCBIfam" id="NF012200">
    <property type="entry name" value="choice_anch_D"/>
    <property type="match status" value="1"/>
</dbReference>
<accession>A0A9D7S7F3</accession>
<feature type="domain" description="HYDIN/VesB/CFA65-like Ig-like" evidence="7">
    <location>
        <begin position="155"/>
        <end position="252"/>
    </location>
</feature>
<dbReference type="Pfam" id="PF18962">
    <property type="entry name" value="Por_Secre_tail"/>
    <property type="match status" value="1"/>
</dbReference>
<dbReference type="Pfam" id="PF22544">
    <property type="entry name" value="HYDIN_VesB_CFA65-like_Ig"/>
    <property type="match status" value="1"/>
</dbReference>
<dbReference type="AlphaFoldDB" id="A0A9D7S7F3"/>
<gene>
    <name evidence="8" type="ORF">IPO85_07280</name>
</gene>
<evidence type="ECO:0000259" key="7">
    <source>
        <dbReference type="Pfam" id="PF22544"/>
    </source>
</evidence>
<dbReference type="Gene3D" id="2.60.40.10">
    <property type="entry name" value="Immunoglobulins"/>
    <property type="match status" value="1"/>
</dbReference>
<dbReference type="InterPro" id="IPR026444">
    <property type="entry name" value="Secre_tail"/>
</dbReference>
<dbReference type="NCBIfam" id="TIGR04183">
    <property type="entry name" value="Por_Secre_tail"/>
    <property type="match status" value="1"/>
</dbReference>
<dbReference type="InterPro" id="IPR053879">
    <property type="entry name" value="HYDIN_VesB_CFA65-like_Ig"/>
</dbReference>
<keyword evidence="3" id="KW-0963">Cytoplasm</keyword>
<evidence type="ECO:0000256" key="5">
    <source>
        <dbReference type="ARBA" id="ARBA00023273"/>
    </source>
</evidence>
<dbReference type="EMBL" id="JADKFW010000004">
    <property type="protein sequence ID" value="MBK9717300.1"/>
    <property type="molecule type" value="Genomic_DNA"/>
</dbReference>